<feature type="compositionally biased region" description="Polar residues" evidence="1">
    <location>
        <begin position="35"/>
        <end position="58"/>
    </location>
</feature>
<organism evidence="2 3">
    <name type="scientific">Gossypium australe</name>
    <dbReference type="NCBI Taxonomy" id="47621"/>
    <lineage>
        <taxon>Eukaryota</taxon>
        <taxon>Viridiplantae</taxon>
        <taxon>Streptophyta</taxon>
        <taxon>Embryophyta</taxon>
        <taxon>Tracheophyta</taxon>
        <taxon>Spermatophyta</taxon>
        <taxon>Magnoliopsida</taxon>
        <taxon>eudicotyledons</taxon>
        <taxon>Gunneridae</taxon>
        <taxon>Pentapetalae</taxon>
        <taxon>rosids</taxon>
        <taxon>malvids</taxon>
        <taxon>Malvales</taxon>
        <taxon>Malvaceae</taxon>
        <taxon>Malvoideae</taxon>
        <taxon>Gossypium</taxon>
    </lineage>
</organism>
<dbReference type="EMBL" id="SMMG02000001">
    <property type="protein sequence ID" value="KAA3487544.1"/>
    <property type="molecule type" value="Genomic_DNA"/>
</dbReference>
<dbReference type="Proteomes" id="UP000325315">
    <property type="component" value="Unassembled WGS sequence"/>
</dbReference>
<evidence type="ECO:0000313" key="2">
    <source>
        <dbReference type="EMBL" id="KAA3487544.1"/>
    </source>
</evidence>
<evidence type="ECO:0000256" key="1">
    <source>
        <dbReference type="SAM" id="MobiDB-lite"/>
    </source>
</evidence>
<keyword evidence="3" id="KW-1185">Reference proteome</keyword>
<feature type="region of interest" description="Disordered" evidence="1">
    <location>
        <begin position="34"/>
        <end position="58"/>
    </location>
</feature>
<name>A0A5B6X2K9_9ROSI</name>
<feature type="compositionally biased region" description="Pro residues" evidence="1">
    <location>
        <begin position="85"/>
        <end position="98"/>
    </location>
</feature>
<reference evidence="3" key="1">
    <citation type="journal article" date="2019" name="Plant Biotechnol. J.">
        <title>Genome sequencing of the Australian wild diploid species Gossypium australe highlights disease resistance and delayed gland morphogenesis.</title>
        <authorList>
            <person name="Cai Y."/>
            <person name="Cai X."/>
            <person name="Wang Q."/>
            <person name="Wang P."/>
            <person name="Zhang Y."/>
            <person name="Cai C."/>
            <person name="Xu Y."/>
            <person name="Wang K."/>
            <person name="Zhou Z."/>
            <person name="Wang C."/>
            <person name="Geng S."/>
            <person name="Li B."/>
            <person name="Dong Q."/>
            <person name="Hou Y."/>
            <person name="Wang H."/>
            <person name="Ai P."/>
            <person name="Liu Z."/>
            <person name="Yi F."/>
            <person name="Sun M."/>
            <person name="An G."/>
            <person name="Cheng J."/>
            <person name="Zhang Y."/>
            <person name="Shi Q."/>
            <person name="Xie Y."/>
            <person name="Shi X."/>
            <person name="Chang Y."/>
            <person name="Huang F."/>
            <person name="Chen Y."/>
            <person name="Hong S."/>
            <person name="Mi L."/>
            <person name="Sun Q."/>
            <person name="Zhang L."/>
            <person name="Zhou B."/>
            <person name="Peng R."/>
            <person name="Zhang X."/>
            <person name="Liu F."/>
        </authorList>
    </citation>
    <scope>NUCLEOTIDE SEQUENCE [LARGE SCALE GENOMIC DNA]</scope>
    <source>
        <strain evidence="3">cv. PA1801</strain>
    </source>
</reference>
<accession>A0A5B6X2K9</accession>
<sequence length="169" mass="19042">MVRPQPYAGCRRAHQGECWKRTGQMDLNRAIANEVESNVPTPTQGTAPSDSRSVTSNQGGEAKEAFFQMMNECFTQYIQTNPATQQPPPPPNPHPVPVSPQGVKLLRLNKPPIDKIRKHGAKEFRDNVDDDPERAEFWLENRIRVFDEFSCTSAECLKCAISLLRDSAY</sequence>
<protein>
    <submittedName>
        <fullName evidence="2">Chaperone surA</fullName>
    </submittedName>
</protein>
<gene>
    <name evidence="2" type="ORF">EPI10_031361</name>
</gene>
<dbReference type="AlphaFoldDB" id="A0A5B6X2K9"/>
<feature type="region of interest" description="Disordered" evidence="1">
    <location>
        <begin position="78"/>
        <end position="101"/>
    </location>
</feature>
<proteinExistence type="predicted"/>
<evidence type="ECO:0000313" key="3">
    <source>
        <dbReference type="Proteomes" id="UP000325315"/>
    </source>
</evidence>
<comment type="caution">
    <text evidence="2">The sequence shown here is derived from an EMBL/GenBank/DDBJ whole genome shotgun (WGS) entry which is preliminary data.</text>
</comment>